<dbReference type="InterPro" id="IPR003729">
    <property type="entry name" value="Bi_nuclease_dom"/>
</dbReference>
<sequence length="198" mass="22562">MIEVEVDSIRVSLTNQQRLVVLKDINDDRYLPIWIGQYEAEALTLELQNTETARPLTHDLLKQTIEHMGGKLIHILVNDVRKEIYYARLVIDMDGNTIEVDARPSDAINLAIRAKAPIFVSQAVMDRSSQRPASDIDLDNPDLDEFDEFDLPGRENEAEFELPEEPETAVDVDESRFSAFADFVNTSLDLDELDDEDQ</sequence>
<dbReference type="KEGG" id="pmet:G4Y79_09845"/>
<keyword evidence="3" id="KW-1185">Reference proteome</keyword>
<protein>
    <submittedName>
        <fullName evidence="2">Bifunctional nuclease family protein</fullName>
    </submittedName>
</protein>
<dbReference type="EMBL" id="CP062983">
    <property type="protein sequence ID" value="QPC84656.1"/>
    <property type="molecule type" value="Genomic_DNA"/>
</dbReference>
<dbReference type="InterPro" id="IPR036104">
    <property type="entry name" value="BFN_sf"/>
</dbReference>
<reference evidence="2 3" key="1">
    <citation type="submission" date="2020-02" db="EMBL/GenBank/DDBJ databases">
        <authorList>
            <person name="Zheng R.K."/>
            <person name="Sun C.M."/>
        </authorList>
    </citation>
    <scope>NUCLEOTIDE SEQUENCE [LARGE SCALE GENOMIC DNA]</scope>
    <source>
        <strain evidence="3">rifampicinis</strain>
    </source>
</reference>
<dbReference type="Pfam" id="PF02577">
    <property type="entry name" value="BFN_dom"/>
    <property type="match status" value="1"/>
</dbReference>
<dbReference type="PROSITE" id="PS51658">
    <property type="entry name" value="BFN"/>
    <property type="match status" value="1"/>
</dbReference>
<dbReference type="AlphaFoldDB" id="A0A7S8ECZ3"/>
<dbReference type="GO" id="GO:0004518">
    <property type="term" value="F:nuclease activity"/>
    <property type="evidence" value="ECO:0007669"/>
    <property type="project" value="InterPro"/>
</dbReference>
<evidence type="ECO:0000313" key="3">
    <source>
        <dbReference type="Proteomes" id="UP000594468"/>
    </source>
</evidence>
<evidence type="ECO:0000259" key="1">
    <source>
        <dbReference type="PROSITE" id="PS51658"/>
    </source>
</evidence>
<accession>A0A7S8ECZ3</accession>
<organism evidence="2 3">
    <name type="scientific">Phototrophicus methaneseepsis</name>
    <dbReference type="NCBI Taxonomy" id="2710758"/>
    <lineage>
        <taxon>Bacteria</taxon>
        <taxon>Bacillati</taxon>
        <taxon>Chloroflexota</taxon>
        <taxon>Candidatus Thermofontia</taxon>
        <taxon>Phototrophicales</taxon>
        <taxon>Phototrophicaceae</taxon>
        <taxon>Phototrophicus</taxon>
    </lineage>
</organism>
<feature type="domain" description="BFN" evidence="1">
    <location>
        <begin position="1"/>
        <end position="132"/>
    </location>
</feature>
<dbReference type="SUPFAM" id="SSF103256">
    <property type="entry name" value="Hypothetical protein TM0160"/>
    <property type="match status" value="1"/>
</dbReference>
<dbReference type="PANTHER" id="PTHR15160:SF1">
    <property type="entry name" value="VON HIPPEL-LINDAU DISEASE TUMOR SUPPRESSOR"/>
    <property type="match status" value="1"/>
</dbReference>
<dbReference type="RefSeq" id="WP_195172719.1">
    <property type="nucleotide sequence ID" value="NZ_CP062983.1"/>
</dbReference>
<evidence type="ECO:0000313" key="2">
    <source>
        <dbReference type="EMBL" id="QPC84656.1"/>
    </source>
</evidence>
<dbReference type="Gene3D" id="3.10.690.10">
    <property type="entry name" value="Bifunctional nuclease domain"/>
    <property type="match status" value="1"/>
</dbReference>
<name>A0A7S8ECZ3_9CHLR</name>
<proteinExistence type="predicted"/>
<dbReference type="Proteomes" id="UP000594468">
    <property type="component" value="Chromosome"/>
</dbReference>
<dbReference type="PANTHER" id="PTHR15160">
    <property type="entry name" value="VON HIPPEL-LINDAU PROTEIN"/>
    <property type="match status" value="1"/>
</dbReference>
<gene>
    <name evidence="2" type="ORF">G4Y79_09845</name>
</gene>